<evidence type="ECO:0000313" key="2">
    <source>
        <dbReference type="Proteomes" id="UP000233837"/>
    </source>
</evidence>
<reference evidence="1 2" key="2">
    <citation type="journal article" date="2017" name="Nature">
        <title>The Apostasia genome and the evolution of orchids.</title>
        <authorList>
            <person name="Zhang G.Q."/>
            <person name="Liu K.W."/>
            <person name="Li Z."/>
            <person name="Lohaus R."/>
            <person name="Hsiao Y.Y."/>
            <person name="Niu S.C."/>
            <person name="Wang J.Y."/>
            <person name="Lin Y.C."/>
            <person name="Xu Q."/>
            <person name="Chen L.J."/>
            <person name="Yoshida K."/>
            <person name="Fujiwara S."/>
            <person name="Wang Z.W."/>
            <person name="Zhang Y.Q."/>
            <person name="Mitsuda N."/>
            <person name="Wang M."/>
            <person name="Liu G.H."/>
            <person name="Pecoraro L."/>
            <person name="Huang H.X."/>
            <person name="Xiao X.J."/>
            <person name="Lin M."/>
            <person name="Wu X.Y."/>
            <person name="Wu W.L."/>
            <person name="Chen Y.Y."/>
            <person name="Chang S.B."/>
            <person name="Sakamoto S."/>
            <person name="Ohme-Takagi M."/>
            <person name="Yagi M."/>
            <person name="Zeng S.J."/>
            <person name="Shen C.Y."/>
            <person name="Yeh C.M."/>
            <person name="Luo Y.B."/>
            <person name="Tsai W.C."/>
            <person name="Van de Peer Y."/>
            <person name="Liu Z.J."/>
        </authorList>
    </citation>
    <scope>NUCLEOTIDE SEQUENCE [LARGE SCALE GENOMIC DNA]</scope>
    <source>
        <tissue evidence="1">The whole plant</tissue>
    </source>
</reference>
<protein>
    <submittedName>
        <fullName evidence="1">Uncharacterized protein</fullName>
    </submittedName>
</protein>
<dbReference type="Proteomes" id="UP000233837">
    <property type="component" value="Unassembled WGS sequence"/>
</dbReference>
<evidence type="ECO:0000313" key="1">
    <source>
        <dbReference type="EMBL" id="PKU79488.1"/>
    </source>
</evidence>
<gene>
    <name evidence="1" type="ORF">MA16_Dca000834</name>
</gene>
<dbReference type="AlphaFoldDB" id="A0A2I0WUZ7"/>
<proteinExistence type="predicted"/>
<reference evidence="1 2" key="1">
    <citation type="journal article" date="2016" name="Sci. Rep.">
        <title>The Dendrobium catenatum Lindl. genome sequence provides insights into polysaccharide synthase, floral development and adaptive evolution.</title>
        <authorList>
            <person name="Zhang G.Q."/>
            <person name="Xu Q."/>
            <person name="Bian C."/>
            <person name="Tsai W.C."/>
            <person name="Yeh C.M."/>
            <person name="Liu K.W."/>
            <person name="Yoshida K."/>
            <person name="Zhang L.S."/>
            <person name="Chang S.B."/>
            <person name="Chen F."/>
            <person name="Shi Y."/>
            <person name="Su Y.Y."/>
            <person name="Zhang Y.Q."/>
            <person name="Chen L.J."/>
            <person name="Yin Y."/>
            <person name="Lin M."/>
            <person name="Huang H."/>
            <person name="Deng H."/>
            <person name="Wang Z.W."/>
            <person name="Zhu S.L."/>
            <person name="Zhao X."/>
            <person name="Deng C."/>
            <person name="Niu S.C."/>
            <person name="Huang J."/>
            <person name="Wang M."/>
            <person name="Liu G.H."/>
            <person name="Yang H.J."/>
            <person name="Xiao X.J."/>
            <person name="Hsiao Y.Y."/>
            <person name="Wu W.L."/>
            <person name="Chen Y.Y."/>
            <person name="Mitsuda N."/>
            <person name="Ohme-Takagi M."/>
            <person name="Luo Y.B."/>
            <person name="Van de Peer Y."/>
            <person name="Liu Z.J."/>
        </authorList>
    </citation>
    <scope>NUCLEOTIDE SEQUENCE [LARGE SCALE GENOMIC DNA]</scope>
    <source>
        <tissue evidence="1">The whole plant</tissue>
    </source>
</reference>
<dbReference type="EMBL" id="KZ502442">
    <property type="protein sequence ID" value="PKU79488.1"/>
    <property type="molecule type" value="Genomic_DNA"/>
</dbReference>
<name>A0A2I0WUZ7_9ASPA</name>
<keyword evidence="2" id="KW-1185">Reference proteome</keyword>
<organism evidence="1 2">
    <name type="scientific">Dendrobium catenatum</name>
    <dbReference type="NCBI Taxonomy" id="906689"/>
    <lineage>
        <taxon>Eukaryota</taxon>
        <taxon>Viridiplantae</taxon>
        <taxon>Streptophyta</taxon>
        <taxon>Embryophyta</taxon>
        <taxon>Tracheophyta</taxon>
        <taxon>Spermatophyta</taxon>
        <taxon>Magnoliopsida</taxon>
        <taxon>Liliopsida</taxon>
        <taxon>Asparagales</taxon>
        <taxon>Orchidaceae</taxon>
        <taxon>Epidendroideae</taxon>
        <taxon>Malaxideae</taxon>
        <taxon>Dendrobiinae</taxon>
        <taxon>Dendrobium</taxon>
    </lineage>
</organism>
<accession>A0A2I0WUZ7</accession>
<sequence length="84" mass="9209">MVVRQSDDVRRLSGRGEGLRWLSGGAQGLRWWSGEATMSIGGPAESRPICTVQNIGRKIVMGTVQDDQNWSDRPGTIWRSAGPI</sequence>